<reference evidence="2 3" key="1">
    <citation type="submission" date="2017-07" db="EMBL/GenBank/DDBJ databases">
        <title>Phylogenetic study on the rhizospheric bacterium Ochrobactrum sp. A44.</title>
        <authorList>
            <person name="Krzyzanowska D.M."/>
            <person name="Ossowicki A."/>
            <person name="Rajewska M."/>
            <person name="Maciag T."/>
            <person name="Kaczynski Z."/>
            <person name="Czerwicka M."/>
            <person name="Jafra S."/>
        </authorList>
    </citation>
    <scope>NUCLEOTIDE SEQUENCE [LARGE SCALE GENOMIC DNA]</scope>
    <source>
        <strain evidence="2 3">OgA9a</strain>
    </source>
</reference>
<comment type="caution">
    <text evidence="2">The sequence shown here is derived from an EMBL/GenBank/DDBJ whole genome shotgun (WGS) entry which is preliminary data.</text>
</comment>
<name>A0A256G302_9HYPH</name>
<evidence type="ECO:0000313" key="3">
    <source>
        <dbReference type="Proteomes" id="UP000216478"/>
    </source>
</evidence>
<accession>A0A256G302</accession>
<evidence type="ECO:0000313" key="2">
    <source>
        <dbReference type="EMBL" id="OYR21463.1"/>
    </source>
</evidence>
<proteinExistence type="predicted"/>
<dbReference type="EMBL" id="NNRL01000085">
    <property type="protein sequence ID" value="OYR21463.1"/>
    <property type="molecule type" value="Genomic_DNA"/>
</dbReference>
<protein>
    <submittedName>
        <fullName evidence="2">Uncharacterized protein</fullName>
    </submittedName>
</protein>
<dbReference type="Proteomes" id="UP000216478">
    <property type="component" value="Unassembled WGS sequence"/>
</dbReference>
<sequence>MAMQASTAVNPVPNLRPFRSSMHKEIPAIGYENKKTR</sequence>
<gene>
    <name evidence="2" type="ORF">CEV33_4748</name>
</gene>
<keyword evidence="3" id="KW-1185">Reference proteome</keyword>
<feature type="region of interest" description="Disordered" evidence="1">
    <location>
        <begin position="1"/>
        <end position="21"/>
    </location>
</feature>
<evidence type="ECO:0000256" key="1">
    <source>
        <dbReference type="SAM" id="MobiDB-lite"/>
    </source>
</evidence>
<organism evidence="2 3">
    <name type="scientific">Brucella grignonensis</name>
    <dbReference type="NCBI Taxonomy" id="94627"/>
    <lineage>
        <taxon>Bacteria</taxon>
        <taxon>Pseudomonadati</taxon>
        <taxon>Pseudomonadota</taxon>
        <taxon>Alphaproteobacteria</taxon>
        <taxon>Hyphomicrobiales</taxon>
        <taxon>Brucellaceae</taxon>
        <taxon>Brucella/Ochrobactrum group</taxon>
        <taxon>Brucella</taxon>
    </lineage>
</organism>
<dbReference type="AlphaFoldDB" id="A0A256G302"/>